<protein>
    <submittedName>
        <fullName evidence="2">Uncharacterized protein</fullName>
    </submittedName>
</protein>
<sequence length="372" mass="39840">MPTLGPPAAWQPTLGPPAALLPALDLPASQLPALDPPASQLPTVGPLSSSAQDPATPPITSSVPLPFTAWCLMLQQRILTAEEEAAENNVQDFILITFLQHGDRLEVQSKLNVTAPLDPTIDHCLALALSEPQSHLLALQVHDTLCCGDHSILMRAAELLPYTSQTEWTGGFEQLDILVDVISRLSDHNGSLYGGGDIPVLAPAILSWSVPWPIPDGIPVYILAIVIKDIRLPVSASLPVLPSLPPPPGSGIARGRPPDSLSATGDLVPQKVTALSIMLILQVPCVPNIGKAYISEGSSQCIQAANSLGPYICEAVAMQIIYEGSNIFKIVIDWADSRDIHASEIKASQEDADWEKQCWAEELEFHIDIADF</sequence>
<evidence type="ECO:0000313" key="2">
    <source>
        <dbReference type="EMBL" id="KIJ32238.1"/>
    </source>
</evidence>
<proteinExistence type="predicted"/>
<feature type="compositionally biased region" description="Polar residues" evidence="1">
    <location>
        <begin position="40"/>
        <end position="58"/>
    </location>
</feature>
<accession>A0A0C9TQ51</accession>
<dbReference type="EMBL" id="KN837229">
    <property type="protein sequence ID" value="KIJ32238.1"/>
    <property type="molecule type" value="Genomic_DNA"/>
</dbReference>
<gene>
    <name evidence="2" type="ORF">M422DRAFT_265885</name>
</gene>
<organism evidence="2 3">
    <name type="scientific">Sphaerobolus stellatus (strain SS14)</name>
    <dbReference type="NCBI Taxonomy" id="990650"/>
    <lineage>
        <taxon>Eukaryota</taxon>
        <taxon>Fungi</taxon>
        <taxon>Dikarya</taxon>
        <taxon>Basidiomycota</taxon>
        <taxon>Agaricomycotina</taxon>
        <taxon>Agaricomycetes</taxon>
        <taxon>Phallomycetidae</taxon>
        <taxon>Geastrales</taxon>
        <taxon>Sphaerobolaceae</taxon>
        <taxon>Sphaerobolus</taxon>
    </lineage>
</organism>
<dbReference type="Proteomes" id="UP000054279">
    <property type="component" value="Unassembled WGS sequence"/>
</dbReference>
<evidence type="ECO:0000256" key="1">
    <source>
        <dbReference type="SAM" id="MobiDB-lite"/>
    </source>
</evidence>
<reference evidence="2 3" key="1">
    <citation type="submission" date="2014-06" db="EMBL/GenBank/DDBJ databases">
        <title>Evolutionary Origins and Diversification of the Mycorrhizal Mutualists.</title>
        <authorList>
            <consortium name="DOE Joint Genome Institute"/>
            <consortium name="Mycorrhizal Genomics Consortium"/>
            <person name="Kohler A."/>
            <person name="Kuo A."/>
            <person name="Nagy L.G."/>
            <person name="Floudas D."/>
            <person name="Copeland A."/>
            <person name="Barry K.W."/>
            <person name="Cichocki N."/>
            <person name="Veneault-Fourrey C."/>
            <person name="LaButti K."/>
            <person name="Lindquist E.A."/>
            <person name="Lipzen A."/>
            <person name="Lundell T."/>
            <person name="Morin E."/>
            <person name="Murat C."/>
            <person name="Riley R."/>
            <person name="Ohm R."/>
            <person name="Sun H."/>
            <person name="Tunlid A."/>
            <person name="Henrissat B."/>
            <person name="Grigoriev I.V."/>
            <person name="Hibbett D.S."/>
            <person name="Martin F."/>
        </authorList>
    </citation>
    <scope>NUCLEOTIDE SEQUENCE [LARGE SCALE GENOMIC DNA]</scope>
    <source>
        <strain evidence="2 3">SS14</strain>
    </source>
</reference>
<dbReference type="HOGENOM" id="CLU_744274_0_0_1"/>
<feature type="region of interest" description="Disordered" evidence="1">
    <location>
        <begin position="31"/>
        <end position="58"/>
    </location>
</feature>
<name>A0A0C9TQ51_SPHS4</name>
<keyword evidence="3" id="KW-1185">Reference proteome</keyword>
<dbReference type="AlphaFoldDB" id="A0A0C9TQ51"/>
<evidence type="ECO:0000313" key="3">
    <source>
        <dbReference type="Proteomes" id="UP000054279"/>
    </source>
</evidence>